<dbReference type="GO" id="GO:0005634">
    <property type="term" value="C:nucleus"/>
    <property type="evidence" value="ECO:0007669"/>
    <property type="project" value="UniProtKB-SubCell"/>
</dbReference>
<dbReference type="AlphaFoldDB" id="A0A6G1G4L9"/>
<comment type="subcellular location">
    <subcellularLocation>
        <location evidence="2">Chromosome</location>
        <location evidence="2">Centromere</location>
        <location evidence="2">Kinetochore</location>
    </subcellularLocation>
    <subcellularLocation>
        <location evidence="1">Nucleus</location>
    </subcellularLocation>
</comment>
<evidence type="ECO:0000256" key="5">
    <source>
        <dbReference type="ARBA" id="ARBA00023242"/>
    </source>
</evidence>
<reference evidence="12" key="3">
    <citation type="submission" date="2025-04" db="UniProtKB">
        <authorList>
            <consortium name="RefSeq"/>
        </authorList>
    </citation>
    <scope>IDENTIFICATION</scope>
    <source>
        <strain evidence="12">CBS 781.70</strain>
    </source>
</reference>
<reference evidence="10 12" key="1">
    <citation type="submission" date="2020-01" db="EMBL/GenBank/DDBJ databases">
        <authorList>
            <consortium name="DOE Joint Genome Institute"/>
            <person name="Haridas S."/>
            <person name="Albert R."/>
            <person name="Binder M."/>
            <person name="Bloem J."/>
            <person name="Labutti K."/>
            <person name="Salamov A."/>
            <person name="Andreopoulos B."/>
            <person name="Baker S.E."/>
            <person name="Barry K."/>
            <person name="Bills G."/>
            <person name="Bluhm B.H."/>
            <person name="Cannon C."/>
            <person name="Castanera R."/>
            <person name="Culley D.E."/>
            <person name="Daum C."/>
            <person name="Ezra D."/>
            <person name="Gonzalez J.B."/>
            <person name="Henrissat B."/>
            <person name="Kuo A."/>
            <person name="Liang C."/>
            <person name="Lipzen A."/>
            <person name="Lutzoni F."/>
            <person name="Magnuson J."/>
            <person name="Mondo S."/>
            <person name="Nolan M."/>
            <person name="Ohm R."/>
            <person name="Pangilinan J."/>
            <person name="Park H.-J."/>
            <person name="Ramirez L."/>
            <person name="Alfaro M."/>
            <person name="Sun H."/>
            <person name="Tritt A."/>
            <person name="Yoshinaga Y."/>
            <person name="Zwiers L.-H."/>
            <person name="Turgeon B.G."/>
            <person name="Goodwin S.B."/>
            <person name="Spatafora J.W."/>
            <person name="Crous P.W."/>
            <person name="Grigoriev I.V."/>
        </authorList>
    </citation>
    <scope>NUCLEOTIDE SEQUENCE</scope>
    <source>
        <strain evidence="10 12">CBS 781.70</strain>
    </source>
</reference>
<keyword evidence="11" id="KW-1185">Reference proteome</keyword>
<dbReference type="InterPro" id="IPR008426">
    <property type="entry name" value="CENP-H_C"/>
</dbReference>
<organism evidence="10">
    <name type="scientific">Eremomyces bilateralis CBS 781.70</name>
    <dbReference type="NCBI Taxonomy" id="1392243"/>
    <lineage>
        <taxon>Eukaryota</taxon>
        <taxon>Fungi</taxon>
        <taxon>Dikarya</taxon>
        <taxon>Ascomycota</taxon>
        <taxon>Pezizomycotina</taxon>
        <taxon>Dothideomycetes</taxon>
        <taxon>Dothideomycetes incertae sedis</taxon>
        <taxon>Eremomycetales</taxon>
        <taxon>Eremomycetaceae</taxon>
        <taxon>Eremomyces</taxon>
    </lineage>
</organism>
<dbReference type="RefSeq" id="XP_033534648.1">
    <property type="nucleotide sequence ID" value="XM_033675288.1"/>
</dbReference>
<evidence type="ECO:0000256" key="6">
    <source>
        <dbReference type="ARBA" id="ARBA00023328"/>
    </source>
</evidence>
<evidence type="ECO:0000256" key="8">
    <source>
        <dbReference type="SAM" id="MobiDB-lite"/>
    </source>
</evidence>
<dbReference type="PANTHER" id="PTHR48122:SF1">
    <property type="entry name" value="CENTROMERE PROTEIN H"/>
    <property type="match status" value="1"/>
</dbReference>
<keyword evidence="5" id="KW-0539">Nucleus</keyword>
<dbReference type="GO" id="GO:0000776">
    <property type="term" value="C:kinetochore"/>
    <property type="evidence" value="ECO:0007669"/>
    <property type="project" value="UniProtKB-KW"/>
</dbReference>
<dbReference type="OrthoDB" id="2274804at2759"/>
<feature type="domain" description="Centromere protein H C-terminal" evidence="9">
    <location>
        <begin position="38"/>
        <end position="266"/>
    </location>
</feature>
<dbReference type="InterPro" id="IPR040034">
    <property type="entry name" value="CENP-H"/>
</dbReference>
<comment type="similarity">
    <text evidence="7">Belongs to the CENP-H/MCM16 family.</text>
</comment>
<accession>A0A6G1G4L9</accession>
<evidence type="ECO:0000313" key="12">
    <source>
        <dbReference type="RefSeq" id="XP_033534648.1"/>
    </source>
</evidence>
<evidence type="ECO:0000256" key="1">
    <source>
        <dbReference type="ARBA" id="ARBA00004123"/>
    </source>
</evidence>
<gene>
    <name evidence="10 12" type="ORF">P152DRAFT_334926</name>
</gene>
<evidence type="ECO:0000313" key="11">
    <source>
        <dbReference type="Proteomes" id="UP000504638"/>
    </source>
</evidence>
<keyword evidence="4" id="KW-0995">Kinetochore</keyword>
<evidence type="ECO:0000256" key="7">
    <source>
        <dbReference type="ARBA" id="ARBA00025735"/>
    </source>
</evidence>
<dbReference type="GO" id="GO:0007059">
    <property type="term" value="P:chromosome segregation"/>
    <property type="evidence" value="ECO:0007669"/>
    <property type="project" value="TreeGrafter"/>
</dbReference>
<protein>
    <recommendedName>
        <fullName evidence="9">Centromere protein H C-terminal domain-containing protein</fullName>
    </recommendedName>
</protein>
<proteinExistence type="inferred from homology"/>
<dbReference type="GO" id="GO:0007052">
    <property type="term" value="P:mitotic spindle organization"/>
    <property type="evidence" value="ECO:0007669"/>
    <property type="project" value="TreeGrafter"/>
</dbReference>
<evidence type="ECO:0000259" key="9">
    <source>
        <dbReference type="Pfam" id="PF05837"/>
    </source>
</evidence>
<dbReference type="GO" id="GO:0043515">
    <property type="term" value="F:kinetochore binding"/>
    <property type="evidence" value="ECO:0007669"/>
    <property type="project" value="TreeGrafter"/>
</dbReference>
<evidence type="ECO:0000256" key="4">
    <source>
        <dbReference type="ARBA" id="ARBA00022838"/>
    </source>
</evidence>
<dbReference type="Proteomes" id="UP000504638">
    <property type="component" value="Unplaced"/>
</dbReference>
<dbReference type="Pfam" id="PF05837">
    <property type="entry name" value="CENP-H"/>
    <property type="match status" value="1"/>
</dbReference>
<feature type="region of interest" description="Disordered" evidence="8">
    <location>
        <begin position="62"/>
        <end position="88"/>
    </location>
</feature>
<keyword evidence="6" id="KW-0137">Centromere</keyword>
<reference evidence="12" key="2">
    <citation type="submission" date="2020-04" db="EMBL/GenBank/DDBJ databases">
        <authorList>
            <consortium name="NCBI Genome Project"/>
        </authorList>
    </citation>
    <scope>NUCLEOTIDE SEQUENCE</scope>
    <source>
        <strain evidence="12">CBS 781.70</strain>
    </source>
</reference>
<evidence type="ECO:0000256" key="3">
    <source>
        <dbReference type="ARBA" id="ARBA00022454"/>
    </source>
</evidence>
<sequence>MASGPTSLGEQAAQPNDISDLLTTLSFDAFQLSPREQQILDLWNQLHEIRLETAVLEAKKLRSSSHSHRSPQAVQINPIPAPNPDPSTLSDAEVLAALSTAETDLRATHHVTTAQQTLLSSILSTRPILDAVHSPSASDRLAPLIAERDVLALVSSRLATQLAETLTELDRVETRSRELVEENRGLVGEMVRLAEEGREPGVEEVVKELEGREDAWGGRLREGERRVAEERKRYRVMRGLVQGVVVGSGVNWAEDEKLVELVVEDEELG</sequence>
<dbReference type="GeneID" id="54415858"/>
<dbReference type="PANTHER" id="PTHR48122">
    <property type="entry name" value="CENTROMERE PROTEIN H"/>
    <property type="match status" value="1"/>
</dbReference>
<keyword evidence="3" id="KW-0158">Chromosome</keyword>
<dbReference type="GO" id="GO:0051382">
    <property type="term" value="P:kinetochore assembly"/>
    <property type="evidence" value="ECO:0007669"/>
    <property type="project" value="InterPro"/>
</dbReference>
<dbReference type="EMBL" id="ML975156">
    <property type="protein sequence ID" value="KAF1813017.1"/>
    <property type="molecule type" value="Genomic_DNA"/>
</dbReference>
<evidence type="ECO:0000256" key="2">
    <source>
        <dbReference type="ARBA" id="ARBA00004629"/>
    </source>
</evidence>
<name>A0A6G1G4L9_9PEZI</name>
<evidence type="ECO:0000313" key="10">
    <source>
        <dbReference type="EMBL" id="KAF1813017.1"/>
    </source>
</evidence>